<dbReference type="Gene3D" id="1.10.287.470">
    <property type="entry name" value="Helix hairpin bin"/>
    <property type="match status" value="1"/>
</dbReference>
<dbReference type="PANTHER" id="PTHR30097:SF4">
    <property type="entry name" value="SLR6042 PROTEIN"/>
    <property type="match status" value="1"/>
</dbReference>
<dbReference type="GO" id="GO:0030313">
    <property type="term" value="C:cell envelope"/>
    <property type="evidence" value="ECO:0007669"/>
    <property type="project" value="TreeGrafter"/>
</dbReference>
<dbReference type="Gene3D" id="2.40.420.20">
    <property type="match status" value="1"/>
</dbReference>
<dbReference type="InterPro" id="IPR058649">
    <property type="entry name" value="CzcB_C"/>
</dbReference>
<feature type="domain" description="CzcB-like C-terminal circularly permuted SH3-like" evidence="3">
    <location>
        <begin position="305"/>
        <end position="364"/>
    </location>
</feature>
<dbReference type="PANTHER" id="PTHR30097">
    <property type="entry name" value="CATION EFFLUX SYSTEM PROTEIN CUSB"/>
    <property type="match status" value="1"/>
</dbReference>
<dbReference type="FunFam" id="2.40.420.20:FF:000006">
    <property type="entry name" value="RND family efflux transporter MFP subunit"/>
    <property type="match status" value="1"/>
</dbReference>
<protein>
    <submittedName>
        <fullName evidence="4">Efflux RND transporter periplasmic adaptor subunit</fullName>
    </submittedName>
</protein>
<dbReference type="Proteomes" id="UP000286100">
    <property type="component" value="Unassembled WGS sequence"/>
</dbReference>
<evidence type="ECO:0000313" key="4">
    <source>
        <dbReference type="EMBL" id="RJF91617.1"/>
    </source>
</evidence>
<dbReference type="OrthoDB" id="9774837at2"/>
<evidence type="ECO:0000256" key="1">
    <source>
        <dbReference type="ARBA" id="ARBA00009477"/>
    </source>
</evidence>
<dbReference type="EMBL" id="QYUM01000003">
    <property type="protein sequence ID" value="RJF91617.1"/>
    <property type="molecule type" value="Genomic_DNA"/>
</dbReference>
<accession>A0A418WNP3</accession>
<organism evidence="4 5">
    <name type="scientific">Sphingomonas cavernae</name>
    <dbReference type="NCBI Taxonomy" id="2320861"/>
    <lineage>
        <taxon>Bacteria</taxon>
        <taxon>Pseudomonadati</taxon>
        <taxon>Pseudomonadota</taxon>
        <taxon>Alphaproteobacteria</taxon>
        <taxon>Sphingomonadales</taxon>
        <taxon>Sphingomonadaceae</taxon>
        <taxon>Sphingomonas</taxon>
    </lineage>
</organism>
<dbReference type="GO" id="GO:0060003">
    <property type="term" value="P:copper ion export"/>
    <property type="evidence" value="ECO:0007669"/>
    <property type="project" value="TreeGrafter"/>
</dbReference>
<dbReference type="InterPro" id="IPR006143">
    <property type="entry name" value="RND_pump_MFP"/>
</dbReference>
<proteinExistence type="inferred from homology"/>
<dbReference type="NCBIfam" id="TIGR01730">
    <property type="entry name" value="RND_mfp"/>
    <property type="match status" value="1"/>
</dbReference>
<name>A0A418WNP3_9SPHN</name>
<sequence length="376" mass="37105">MNRKLLALIGGGLFAAGAIGFTAARLTDSGTERAADEEHHEEGEAGFIPLKPDAAPAAGVEVVVPEQAAIDEVLLAGRVVFAPNAQASVGAPVGGAISVVHVAAGAQVGAGTPIATLRSADGASARASLDASSASAEAAQLAAARERRLFDAGVSARQDWETARAESLKADAEQRAARAQIAALGSPDLGGTVVIRSPIAGIVNRIAIAPGAVVTQGGEIAVIADPNRVELAFDVPAASTGLVNVGTPIRAELPGGGRIDAVVSAVVPGIGGAGGTVRARPTNAPPPAGTVLSARLSAGAGDALTLPGEAVQTIDGVPSVFVAEAGGFRARPVVTGNAAAGRIEIRQGIKPSERVAGKGAFLLKAELAKGEGGHED</sequence>
<evidence type="ECO:0000256" key="2">
    <source>
        <dbReference type="ARBA" id="ARBA00022448"/>
    </source>
</evidence>
<dbReference type="InterPro" id="IPR051909">
    <property type="entry name" value="MFP_Cation_Efflux"/>
</dbReference>
<dbReference type="Gene3D" id="2.40.50.100">
    <property type="match status" value="1"/>
</dbReference>
<dbReference type="GO" id="GO:0016020">
    <property type="term" value="C:membrane"/>
    <property type="evidence" value="ECO:0007669"/>
    <property type="project" value="InterPro"/>
</dbReference>
<keyword evidence="5" id="KW-1185">Reference proteome</keyword>
<reference evidence="4 5" key="1">
    <citation type="submission" date="2018-09" db="EMBL/GenBank/DDBJ databases">
        <authorList>
            <person name="Zhu H."/>
        </authorList>
    </citation>
    <scope>NUCLEOTIDE SEQUENCE [LARGE SCALE GENOMIC DNA]</scope>
    <source>
        <strain evidence="4 5">K2R01-6</strain>
    </source>
</reference>
<comment type="similarity">
    <text evidence="1">Belongs to the membrane fusion protein (MFP) (TC 8.A.1) family.</text>
</comment>
<evidence type="ECO:0000313" key="5">
    <source>
        <dbReference type="Proteomes" id="UP000286100"/>
    </source>
</evidence>
<dbReference type="Pfam" id="PF25975">
    <property type="entry name" value="CzcB_C"/>
    <property type="match status" value="1"/>
</dbReference>
<dbReference type="AlphaFoldDB" id="A0A418WNP3"/>
<keyword evidence="2" id="KW-0813">Transport</keyword>
<dbReference type="SUPFAM" id="SSF111369">
    <property type="entry name" value="HlyD-like secretion proteins"/>
    <property type="match status" value="1"/>
</dbReference>
<gene>
    <name evidence="4" type="ORF">D3876_14945</name>
</gene>
<evidence type="ECO:0000259" key="3">
    <source>
        <dbReference type="Pfam" id="PF25975"/>
    </source>
</evidence>
<comment type="caution">
    <text evidence="4">The sequence shown here is derived from an EMBL/GenBank/DDBJ whole genome shotgun (WGS) entry which is preliminary data.</text>
</comment>
<dbReference type="Gene3D" id="2.40.30.170">
    <property type="match status" value="1"/>
</dbReference>
<dbReference type="GO" id="GO:0022857">
    <property type="term" value="F:transmembrane transporter activity"/>
    <property type="evidence" value="ECO:0007669"/>
    <property type="project" value="InterPro"/>
</dbReference>
<dbReference type="GO" id="GO:0015679">
    <property type="term" value="P:plasma membrane copper ion transport"/>
    <property type="evidence" value="ECO:0007669"/>
    <property type="project" value="TreeGrafter"/>
</dbReference>